<accession>A0A0S4ITQ4</accession>
<dbReference type="PANTHER" id="PTHR21174:SF0">
    <property type="entry name" value="HD PHOSPHOHYDROLASE FAMILY PROTEIN-RELATED"/>
    <property type="match status" value="1"/>
</dbReference>
<dbReference type="SUPFAM" id="SSF55729">
    <property type="entry name" value="Acyl-CoA N-acyltransferases (Nat)"/>
    <property type="match status" value="1"/>
</dbReference>
<proteinExistence type="predicted"/>
<dbReference type="EMBL" id="CYKH01000428">
    <property type="protein sequence ID" value="CUF87250.1"/>
    <property type="molecule type" value="Genomic_DNA"/>
</dbReference>
<dbReference type="InterPro" id="IPR009218">
    <property type="entry name" value="HD_phosphohydro"/>
</dbReference>
<dbReference type="Gene3D" id="3.40.630.30">
    <property type="match status" value="1"/>
</dbReference>
<dbReference type="Proteomes" id="UP000051952">
    <property type="component" value="Unassembled WGS sequence"/>
</dbReference>
<feature type="non-terminal residue" evidence="2">
    <location>
        <position position="1"/>
    </location>
</feature>
<dbReference type="PANTHER" id="PTHR21174">
    <property type="match status" value="1"/>
</dbReference>
<feature type="compositionally biased region" description="Acidic residues" evidence="1">
    <location>
        <begin position="483"/>
        <end position="495"/>
    </location>
</feature>
<gene>
    <name evidence="2" type="ORF">BSAL_66625</name>
</gene>
<reference evidence="3" key="1">
    <citation type="submission" date="2015-09" db="EMBL/GenBank/DDBJ databases">
        <authorList>
            <consortium name="Pathogen Informatics"/>
        </authorList>
    </citation>
    <scope>NUCLEOTIDE SEQUENCE [LARGE SCALE GENOMIC DNA]</scope>
    <source>
        <strain evidence="3">Lake Konstanz</strain>
    </source>
</reference>
<feature type="compositionally biased region" description="Basic residues" evidence="1">
    <location>
        <begin position="7"/>
        <end position="16"/>
    </location>
</feature>
<dbReference type="OrthoDB" id="330671at2759"/>
<feature type="compositionally biased region" description="Polar residues" evidence="1">
    <location>
        <begin position="558"/>
        <end position="570"/>
    </location>
</feature>
<evidence type="ECO:0000313" key="3">
    <source>
        <dbReference type="Proteomes" id="UP000051952"/>
    </source>
</evidence>
<dbReference type="InterPro" id="IPR016181">
    <property type="entry name" value="Acyl_CoA_acyltransferase"/>
</dbReference>
<feature type="region of interest" description="Disordered" evidence="1">
    <location>
        <begin position="1"/>
        <end position="28"/>
    </location>
</feature>
<evidence type="ECO:0000313" key="2">
    <source>
        <dbReference type="EMBL" id="CUF87250.1"/>
    </source>
</evidence>
<dbReference type="AlphaFoldDB" id="A0A0S4ITQ4"/>
<organism evidence="2 3">
    <name type="scientific">Bodo saltans</name>
    <name type="common">Flagellated protozoan</name>
    <dbReference type="NCBI Taxonomy" id="75058"/>
    <lineage>
        <taxon>Eukaryota</taxon>
        <taxon>Discoba</taxon>
        <taxon>Euglenozoa</taxon>
        <taxon>Kinetoplastea</taxon>
        <taxon>Metakinetoplastina</taxon>
        <taxon>Eubodonida</taxon>
        <taxon>Bodonidae</taxon>
        <taxon>Bodo</taxon>
    </lineage>
</organism>
<dbReference type="VEuPathDB" id="TriTrypDB:BSAL_66625"/>
<feature type="compositionally biased region" description="Polar residues" evidence="1">
    <location>
        <begin position="506"/>
        <end position="516"/>
    </location>
</feature>
<evidence type="ECO:0000256" key="1">
    <source>
        <dbReference type="SAM" id="MobiDB-lite"/>
    </source>
</evidence>
<protein>
    <recommendedName>
        <fullName evidence="4">N-acetyltransferase domain-containing protein</fullName>
    </recommendedName>
</protein>
<feature type="compositionally biased region" description="Polar residues" evidence="1">
    <location>
        <begin position="541"/>
        <end position="550"/>
    </location>
</feature>
<feature type="region of interest" description="Disordered" evidence="1">
    <location>
        <begin position="483"/>
        <end position="577"/>
    </location>
</feature>
<name>A0A0S4ITQ4_BODSA</name>
<sequence length="626" mass="68139">GKSSKPNGKKSKRGSKSGKGGGADDDVAVPDPLQLIADKWLLCTGRFAVPPDVALAAWRTITERYLEPQRHYHTLRHVQELLQQMDLVESEIENPHAVLLMIFYHDVIYDPTAKDNEDKSAELFDQLVLTCKGLIPEKIATLVRDGIMFTKHHMNCPTWAHKDIKHFLDMDIAILGANKERYVEYMRQIRQEYRHVPHDVFGKARAAVLQTFLTVSRLYKTDFFFNKYEAIARSNLQYEISVLTTPEVASGRLTISDVAEVMQFLDANHRINSAGTCPVVVHGASRSDAASNSMASVSTSATAISGAAAVAHAHSIAASLANNQLVRSVIAGVSRPIPGALEDPLALSEADVLHCVTMNMDMCLAYRDDRTKRITCALLCTKTTDATYQVEARGEHSLMGKNVLLHCIVTQRDRRGRGLAAALFAEFLGLLRQNGLRTVIAMCWKGTKQETFLGKQGFVVSREVEMNLPGADDVLDDIDAELSESDDEGGDEGGDGTDTADGAGSNSRSGSPGSQDGEQHHSRSNSPIAVVAGSGMRRRSSISPTKSFSPKNRGGNAASPTFSQNHTNASFRGDRSFGGVDRMRMSFSVASGMGASGAFAMFGVDHALVRVLSSKKRTAVEMRLVL</sequence>
<keyword evidence="3" id="KW-1185">Reference proteome</keyword>
<evidence type="ECO:0008006" key="4">
    <source>
        <dbReference type="Google" id="ProtNLM"/>
    </source>
</evidence>
<dbReference type="SUPFAM" id="SSF109604">
    <property type="entry name" value="HD-domain/PDEase-like"/>
    <property type="match status" value="1"/>
</dbReference>